<dbReference type="Proteomes" id="UP000049983">
    <property type="component" value="Unassembled WGS sequence"/>
</dbReference>
<organism evidence="2 3">
    <name type="scientific">Roseibium album</name>
    <dbReference type="NCBI Taxonomy" id="311410"/>
    <lineage>
        <taxon>Bacteria</taxon>
        <taxon>Pseudomonadati</taxon>
        <taxon>Pseudomonadota</taxon>
        <taxon>Alphaproteobacteria</taxon>
        <taxon>Hyphomicrobiales</taxon>
        <taxon>Stappiaceae</taxon>
        <taxon>Roseibium</taxon>
    </lineage>
</organism>
<dbReference type="NCBIfam" id="TIGR01444">
    <property type="entry name" value="fkbM_fam"/>
    <property type="match status" value="1"/>
</dbReference>
<proteinExistence type="predicted"/>
<dbReference type="GeneID" id="97667914"/>
<dbReference type="SUPFAM" id="SSF53335">
    <property type="entry name" value="S-adenosyl-L-methionine-dependent methyltransferases"/>
    <property type="match status" value="1"/>
</dbReference>
<dbReference type="RefSeq" id="WP_055116365.1">
    <property type="nucleotide sequence ID" value="NZ_CXWC01000001.1"/>
</dbReference>
<reference evidence="3" key="1">
    <citation type="submission" date="2015-07" db="EMBL/GenBank/DDBJ databases">
        <authorList>
            <person name="Rodrigo-Torres Lidia"/>
            <person name="Arahal R.David."/>
        </authorList>
    </citation>
    <scope>NUCLEOTIDE SEQUENCE [LARGE SCALE GENOMIC DNA]</scope>
    <source>
        <strain evidence="3">CECT 5096</strain>
    </source>
</reference>
<keyword evidence="2" id="KW-0808">Transferase</keyword>
<sequence>MLRKRNLSSLLIDRGLYSIAEAMRNRALRRNGFTHICVPINDVIGMRLFSTGSFEQTQLDGVLDYLDDFPPDPNAIFLDVGGNIGVYSILLRDYFAQVYSFEPNPVTYEILKANFVLTGARNINAINKALSSEEGQVPIFVPQNGNLGWATLDAQHHDIAVDRTDIECTTLDSFVKSHDINAGNIRLIKIDVEGHETSVIKGGASTLSEFRIPLLCEILSDSKGIELISFLENLGYVKFEIFKRDIRNVFSTTVRREKLDLSKSDKAALVLAT</sequence>
<gene>
    <name evidence="2" type="ORF">LA5096_00453</name>
</gene>
<dbReference type="Gene3D" id="3.40.50.150">
    <property type="entry name" value="Vaccinia Virus protein VP39"/>
    <property type="match status" value="1"/>
</dbReference>
<keyword evidence="2" id="KW-0489">Methyltransferase</keyword>
<dbReference type="PANTHER" id="PTHR34203">
    <property type="entry name" value="METHYLTRANSFERASE, FKBM FAMILY PROTEIN"/>
    <property type="match status" value="1"/>
</dbReference>
<dbReference type="InterPro" id="IPR052514">
    <property type="entry name" value="SAM-dependent_MTase"/>
</dbReference>
<dbReference type="EMBL" id="CXWC01000001">
    <property type="protein sequence ID" value="CTQ64593.1"/>
    <property type="molecule type" value="Genomic_DNA"/>
</dbReference>
<accession>A0A0M6ZCZ5</accession>
<keyword evidence="3" id="KW-1185">Reference proteome</keyword>
<dbReference type="AlphaFoldDB" id="A0A0M6ZCZ5"/>
<dbReference type="PANTHER" id="PTHR34203:SF15">
    <property type="entry name" value="SLL1173 PROTEIN"/>
    <property type="match status" value="1"/>
</dbReference>
<dbReference type="InterPro" id="IPR029063">
    <property type="entry name" value="SAM-dependent_MTases_sf"/>
</dbReference>
<evidence type="ECO:0000259" key="1">
    <source>
        <dbReference type="Pfam" id="PF05050"/>
    </source>
</evidence>
<evidence type="ECO:0000313" key="3">
    <source>
        <dbReference type="Proteomes" id="UP000049983"/>
    </source>
</evidence>
<dbReference type="STRING" id="311410.LA5095_03084"/>
<dbReference type="OrthoDB" id="5679686at2"/>
<dbReference type="GO" id="GO:0032259">
    <property type="term" value="P:methylation"/>
    <property type="evidence" value="ECO:0007669"/>
    <property type="project" value="UniProtKB-KW"/>
</dbReference>
<dbReference type="GO" id="GO:0008168">
    <property type="term" value="F:methyltransferase activity"/>
    <property type="evidence" value="ECO:0007669"/>
    <property type="project" value="UniProtKB-KW"/>
</dbReference>
<dbReference type="InterPro" id="IPR006342">
    <property type="entry name" value="FkbM_mtfrase"/>
</dbReference>
<dbReference type="Pfam" id="PF05050">
    <property type="entry name" value="Methyltransf_21"/>
    <property type="match status" value="1"/>
</dbReference>
<protein>
    <submittedName>
        <fullName evidence="2">Methyltransferase, FkbM family</fullName>
    </submittedName>
</protein>
<feature type="domain" description="Methyltransferase FkbM" evidence="1">
    <location>
        <begin position="79"/>
        <end position="237"/>
    </location>
</feature>
<evidence type="ECO:0000313" key="2">
    <source>
        <dbReference type="EMBL" id="CTQ64593.1"/>
    </source>
</evidence>
<name>A0A0M6ZCZ5_9HYPH</name>